<protein>
    <submittedName>
        <fullName evidence="4">Poly-beta-hydroxybutyrate polymerase N terminal</fullName>
    </submittedName>
</protein>
<dbReference type="EMBL" id="FOVP01000006">
    <property type="protein sequence ID" value="SFN63339.1"/>
    <property type="molecule type" value="Genomic_DNA"/>
</dbReference>
<keyword evidence="5" id="KW-1185">Reference proteome</keyword>
<feature type="region of interest" description="Disordered" evidence="1">
    <location>
        <begin position="1"/>
        <end position="47"/>
    </location>
</feature>
<evidence type="ECO:0000313" key="4">
    <source>
        <dbReference type="EMBL" id="SFN63339.1"/>
    </source>
</evidence>
<gene>
    <name evidence="4" type="ORF">SAMN04487859_10668</name>
</gene>
<name>A0A1I5AMB2_9RHOB</name>
<evidence type="ECO:0000259" key="3">
    <source>
        <dbReference type="Pfam" id="PF12551"/>
    </source>
</evidence>
<dbReference type="STRING" id="1005928.SAMN04487859_10668"/>
<dbReference type="InterPro" id="IPR010941">
    <property type="entry name" value="PhaC_N"/>
</dbReference>
<reference evidence="5" key="1">
    <citation type="submission" date="2016-10" db="EMBL/GenBank/DDBJ databases">
        <authorList>
            <person name="Varghese N."/>
            <person name="Submissions S."/>
        </authorList>
    </citation>
    <scope>NUCLEOTIDE SEQUENCE [LARGE SCALE GENOMIC DNA]</scope>
    <source>
        <strain evidence="5">DSM 28463</strain>
    </source>
</reference>
<dbReference type="Pfam" id="PF07167">
    <property type="entry name" value="PhaC_N"/>
    <property type="match status" value="1"/>
</dbReference>
<evidence type="ECO:0000259" key="2">
    <source>
        <dbReference type="Pfam" id="PF07167"/>
    </source>
</evidence>
<sequence>MEQTGKEPVVKLHEVPAPRHADKTTSGTEPGISITPAGGQGDTAADGATDAQALDIKHESKTTSAIYETLDHATQVWLSRFTHGLSPAALMGAWFDWATHMAAAPGKQLHLVEKANEKARRHIRYALACAGKVENDEPCIEPLPQDHRFRDDAWKMKPFNVIHQGFLQQQQWWHNVVTGVPGVSAQHERELQFLTRQILDMVSPSNFPWTNPEVLRKTRDTGGLNFVRGAQNYLQDLQNAMAGAVPDGADSF</sequence>
<evidence type="ECO:0000256" key="1">
    <source>
        <dbReference type="SAM" id="MobiDB-lite"/>
    </source>
</evidence>
<organism evidence="4 5">
    <name type="scientific">Roseovarius lutimaris</name>
    <dbReference type="NCBI Taxonomy" id="1005928"/>
    <lineage>
        <taxon>Bacteria</taxon>
        <taxon>Pseudomonadati</taxon>
        <taxon>Pseudomonadota</taxon>
        <taxon>Alphaproteobacteria</taxon>
        <taxon>Rhodobacterales</taxon>
        <taxon>Roseobacteraceae</taxon>
        <taxon>Roseovarius</taxon>
    </lineage>
</organism>
<accession>A0A1I5AMB2</accession>
<dbReference type="InterPro" id="IPR022211">
    <property type="entry name" value="PHBC_N"/>
</dbReference>
<dbReference type="Proteomes" id="UP000198599">
    <property type="component" value="Unassembled WGS sequence"/>
</dbReference>
<feature type="compositionally biased region" description="Basic and acidic residues" evidence="1">
    <location>
        <begin position="1"/>
        <end position="23"/>
    </location>
</feature>
<feature type="domain" description="Poly-beta-hydroxybutyrate polymerase N-terminal" evidence="3">
    <location>
        <begin position="66"/>
        <end position="107"/>
    </location>
</feature>
<dbReference type="GO" id="GO:0042619">
    <property type="term" value="P:poly-hydroxybutyrate biosynthetic process"/>
    <property type="evidence" value="ECO:0007669"/>
    <property type="project" value="InterPro"/>
</dbReference>
<dbReference type="AlphaFoldDB" id="A0A1I5AMB2"/>
<evidence type="ECO:0000313" key="5">
    <source>
        <dbReference type="Proteomes" id="UP000198599"/>
    </source>
</evidence>
<proteinExistence type="predicted"/>
<dbReference type="Pfam" id="PF12551">
    <property type="entry name" value="PHBC_N"/>
    <property type="match status" value="1"/>
</dbReference>
<feature type="domain" description="Poly-beta-hydroxybutyrate polymerase N-terminal" evidence="2">
    <location>
        <begin position="145"/>
        <end position="240"/>
    </location>
</feature>